<keyword evidence="1" id="KW-0863">Zinc-finger</keyword>
<dbReference type="SUPFAM" id="SSF57845">
    <property type="entry name" value="B-box zinc-binding domain"/>
    <property type="match status" value="1"/>
</dbReference>
<dbReference type="PROSITE" id="PS50119">
    <property type="entry name" value="ZF_BBOX"/>
    <property type="match status" value="1"/>
</dbReference>
<feature type="region of interest" description="Disordered" evidence="2">
    <location>
        <begin position="235"/>
        <end position="261"/>
    </location>
</feature>
<reference evidence="4" key="1">
    <citation type="submission" date="2022-03" db="EMBL/GenBank/DDBJ databases">
        <title>Draft genome sequence of Aduncisulcus paluster, a free-living microaerophilic Fornicata.</title>
        <authorList>
            <person name="Yuyama I."/>
            <person name="Kume K."/>
            <person name="Tamura T."/>
            <person name="Inagaki Y."/>
            <person name="Hashimoto T."/>
        </authorList>
    </citation>
    <scope>NUCLEOTIDE SEQUENCE</scope>
    <source>
        <strain evidence="4">NY0171</strain>
    </source>
</reference>
<dbReference type="Pfam" id="PF00643">
    <property type="entry name" value="zf-B_box"/>
    <property type="match status" value="1"/>
</dbReference>
<feature type="compositionally biased region" description="Low complexity" evidence="2">
    <location>
        <begin position="328"/>
        <end position="343"/>
    </location>
</feature>
<feature type="domain" description="B box-type" evidence="3">
    <location>
        <begin position="148"/>
        <end position="183"/>
    </location>
</feature>
<comment type="caution">
    <text evidence="4">The sequence shown here is derived from an EMBL/GenBank/DDBJ whole genome shotgun (WGS) entry which is preliminary data.</text>
</comment>
<feature type="region of interest" description="Disordered" evidence="2">
    <location>
        <begin position="646"/>
        <end position="687"/>
    </location>
</feature>
<keyword evidence="1" id="KW-0862">Zinc</keyword>
<dbReference type="CDD" id="cd19756">
    <property type="entry name" value="Bbox2"/>
    <property type="match status" value="1"/>
</dbReference>
<gene>
    <name evidence="4" type="ORF">ADUPG1_013735</name>
</gene>
<evidence type="ECO:0000256" key="1">
    <source>
        <dbReference type="PROSITE-ProRule" id="PRU00024"/>
    </source>
</evidence>
<feature type="non-terminal residue" evidence="4">
    <location>
        <position position="1"/>
    </location>
</feature>
<protein>
    <recommendedName>
        <fullName evidence="3">B box-type domain-containing protein</fullName>
    </recommendedName>
</protein>
<dbReference type="Gene3D" id="3.30.160.60">
    <property type="entry name" value="Classic Zinc Finger"/>
    <property type="match status" value="1"/>
</dbReference>
<name>A0ABQ5K5S0_9EUKA</name>
<organism evidence="4 5">
    <name type="scientific">Aduncisulcus paluster</name>
    <dbReference type="NCBI Taxonomy" id="2918883"/>
    <lineage>
        <taxon>Eukaryota</taxon>
        <taxon>Metamonada</taxon>
        <taxon>Carpediemonas-like organisms</taxon>
        <taxon>Aduncisulcus</taxon>
    </lineage>
</organism>
<feature type="compositionally biased region" description="Low complexity" evidence="2">
    <location>
        <begin position="537"/>
        <end position="548"/>
    </location>
</feature>
<evidence type="ECO:0000313" key="4">
    <source>
        <dbReference type="EMBL" id="GKT27280.1"/>
    </source>
</evidence>
<feature type="compositionally biased region" description="Low complexity" evidence="2">
    <location>
        <begin position="295"/>
        <end position="306"/>
    </location>
</feature>
<evidence type="ECO:0000313" key="5">
    <source>
        <dbReference type="Proteomes" id="UP001057375"/>
    </source>
</evidence>
<feature type="region of interest" description="Disordered" evidence="2">
    <location>
        <begin position="277"/>
        <end position="343"/>
    </location>
</feature>
<evidence type="ECO:0000256" key="2">
    <source>
        <dbReference type="SAM" id="MobiDB-lite"/>
    </source>
</evidence>
<feature type="region of interest" description="Disordered" evidence="2">
    <location>
        <begin position="602"/>
        <end position="631"/>
    </location>
</feature>
<feature type="compositionally biased region" description="Low complexity" evidence="2">
    <location>
        <begin position="652"/>
        <end position="687"/>
    </location>
</feature>
<sequence length="801" mass="85457">LNCLKSLVTGSSLPTYGCPICSLRFKVPIDGIAQFPCVVAIRKVYNALQEQIRQSELKAFSSPAFPSLTHSHSGSLLPQSHESHSPTPVSALPASIFPIDPEDPPYCDNCAHEYSKALSLAPVGGDSSTALTPTTPSKDAPRKLSHFQRAVVKCMDCDAFLCAQCNTQLHSHHLLSHHTCIPLVTIPKCPFHGFPLLLFCMECNCLCCRVCAELHKGHKVEVGCCRSREESELKSVKAGKGKEDKSHPSKQTHDESAGKIEKFTYKKAEKKGMEYFSTSLTQQPDRRDSMATKASSLSSSTVSSSSQMGPLGGSDLKTRTKTQKGKKSGSVPALSSSALSSSHPHTLVPITRALSQLSSALPRSLSHSSQITGALQCLLTHHAALLHQLNKQDIASHIQRIVAENIDILLTKIGLPARDVRFDLDQCMKDLDDAVFGADKKRSVLSGSSHSSHLAISSSISPSSLEHLSSDTSGIGIVSSDDDAQSLINAYSIHKKLEYNLLKMKNVIDEATSPLPLLVLTQIEQSGVDTYKQQQHSLSSASSSTGTSKADVVQGSSGIESDADEQVNAVVYHTFPQPASLDELKSTISSSLALSTSLKNTTASHASASSSQSKSSSSDGSSSSSTHSSALTATIRHSSPFTLSTASFSHASNPLRSPRRSVSSSKTPQNLTASSSEHLSSSSASSTEATMASLHAKRLLHVTSSSLPPLASSASSALDGAVYDGALLTVKNVRKGGVVCIRMKEGWMSGHIEAVKRTKGKNFIIVLAYLKHRPGSVSITVRGSVSTPETVYMHPLWIENE</sequence>
<keyword evidence="5" id="KW-1185">Reference proteome</keyword>
<keyword evidence="1" id="KW-0479">Metal-binding</keyword>
<dbReference type="EMBL" id="BQXS01012728">
    <property type="protein sequence ID" value="GKT27280.1"/>
    <property type="molecule type" value="Genomic_DNA"/>
</dbReference>
<evidence type="ECO:0000259" key="3">
    <source>
        <dbReference type="PROSITE" id="PS50119"/>
    </source>
</evidence>
<dbReference type="InterPro" id="IPR000315">
    <property type="entry name" value="Znf_B-box"/>
</dbReference>
<accession>A0ABQ5K5S0</accession>
<feature type="region of interest" description="Disordered" evidence="2">
    <location>
        <begin position="534"/>
        <end position="557"/>
    </location>
</feature>
<dbReference type="Proteomes" id="UP001057375">
    <property type="component" value="Unassembled WGS sequence"/>
</dbReference>
<proteinExistence type="predicted"/>